<evidence type="ECO:0000313" key="2">
    <source>
        <dbReference type="Proteomes" id="UP001165186"/>
    </source>
</evidence>
<organism evidence="1 2">
    <name type="scientific">Neofusicoccum parvum</name>
    <dbReference type="NCBI Taxonomy" id="310453"/>
    <lineage>
        <taxon>Eukaryota</taxon>
        <taxon>Fungi</taxon>
        <taxon>Dikarya</taxon>
        <taxon>Ascomycota</taxon>
        <taxon>Pezizomycotina</taxon>
        <taxon>Dothideomycetes</taxon>
        <taxon>Dothideomycetes incertae sedis</taxon>
        <taxon>Botryosphaeriales</taxon>
        <taxon>Botryosphaeriaceae</taxon>
        <taxon>Neofusicoccum</taxon>
    </lineage>
</organism>
<sequence length="1260" mass="138358">MHAVTWRSARAARRIPAQFIAGRRFPPRLRSFHRSARLCKPNGSPSEPRDPAAPSASEHDNEKGKQPANGTRPPPENGLLGPDSEIAAEAGEDSPAVLAEKLRKTREKTRLYQSALKRSSRNKQSEDFPPIHIPTRFLTRNVTIREERSSKKKRESLFDDAGYPAGRGPPKPETRGNLCLSSVGRHDVEEIARLSLPLPERLYQLLENTAREAAKEKSAPQYEEILEYINKVYSEGDVPPKNPEKMDLDAASRRSASLDKSLHFCMYLEVLAAISGSLGTANSEVGSSFPSAKSNLILHSPTEGGIQRLDRLVEDIAADLRADLIQLDSQDIAELVGDYLGDGTDPNSFSLRSLGYDTHRSRSDGFELEEDEYDDFEAEEDAEDGQEDAFPAAGRTSPASKGGKKRGTPSFVIQGIQTLEAGDLFKALTGAARGPSGRGAAVGAADYTQSSFGRDASPETARWNEMKLGAYLDALLDSTSTKRSGFNKRVAALEALDAERNDETNPLETREFFESQEPDMPPPTEPIVIGERGRYRLTLDKSKPQTPRIPTSPQRTIILIKDYKELSVTRQGARVLDKITELVHNRRKDGSEIMIVGTTSSAELVPDISRSAIRSLQAENEDSFFRTIVIPLGATSLKPSIDVQRSLLHENIKTTVKDIRSEDPVDFITSERRRNEQINARHIQDMIRRLDPSAKKIIDSRPLLQFSTLFPGIDWKSRVLAFHEVHRLIQTAIGLLRAASETSELDRDLVFMAGLLLRISDDVKFSWVAHERQKDREPKDAVAGASKVTPPKAPSDLKLEKIQKTANKHEKKLLTGVVNPSNIKTTFSDVHAAQETIDALKTMTSLSLLRPDAFSYGVLATDKIPGLLLYGPPGTGKTLLAKAVAKESGATVLEVSGSEIYDMYVGEGEKNVRAIFSLARKLSPCVVFIDEADAIFGSRSGSRHRTSHREVLNQFLKEWDGMNDLSVFIMVATNRPFDMDDAVLRRLPRRLLVDLPTQKDREEILRIHLKDEQLDPGIKLDELAAKTPFYSGSDLKNLCVAAALNCVREENEIAAAIRAGQEAGASVVTEESEDAGGMEIAKETEETLKSDEATETAGARTNEATEDDAATTEQAKEAVFAQLKENLKSPEPSDPEELARVIERDLGIHTSSSTSPSSTTHTSTSSSSAASEAGSSLSPSSASLFPAKRTLLPHHFERAMQEISASISEDMASLSAIRKFDEQYGDKRGNRKKKSSWGFAVAGDMGPGEEAARVRPSSGL</sequence>
<protein>
    <submittedName>
        <fullName evidence="1">ATPase AAA+ type core</fullName>
    </submittedName>
</protein>
<dbReference type="EMBL" id="BSXG01000002">
    <property type="protein sequence ID" value="GME22212.1"/>
    <property type="molecule type" value="Genomic_DNA"/>
</dbReference>
<evidence type="ECO:0000313" key="1">
    <source>
        <dbReference type="EMBL" id="GME22212.1"/>
    </source>
</evidence>
<comment type="caution">
    <text evidence="1">The sequence shown here is derived from an EMBL/GenBank/DDBJ whole genome shotgun (WGS) entry which is preliminary data.</text>
</comment>
<reference evidence="1" key="1">
    <citation type="submission" date="2024-09" db="EMBL/GenBank/DDBJ databases">
        <title>Draft Genome Sequences of Neofusicoccum parvum.</title>
        <authorList>
            <person name="Ashida A."/>
            <person name="Camagna M."/>
            <person name="Tanaka A."/>
            <person name="Takemoto D."/>
        </authorList>
    </citation>
    <scope>NUCLEOTIDE SEQUENCE</scope>
    <source>
        <strain evidence="1">PPO83</strain>
    </source>
</reference>
<dbReference type="Proteomes" id="UP001165186">
    <property type="component" value="Unassembled WGS sequence"/>
</dbReference>
<proteinExistence type="predicted"/>
<gene>
    <name evidence="1" type="primary">g10079</name>
    <name evidence="1" type="ORF">NpPPO83_00010079</name>
</gene>
<keyword evidence="2" id="KW-1185">Reference proteome</keyword>
<accession>A0ACB5RNX7</accession>
<name>A0ACB5RNX7_9PEZI</name>